<accession>A0ABS4JM72</accession>
<dbReference type="InterPro" id="IPR050248">
    <property type="entry name" value="Polysacc_deacetylase_ArnD"/>
</dbReference>
<keyword evidence="1" id="KW-0479">Metal-binding</keyword>
<dbReference type="Proteomes" id="UP001519289">
    <property type="component" value="Unassembled WGS sequence"/>
</dbReference>
<evidence type="ECO:0000259" key="5">
    <source>
        <dbReference type="PROSITE" id="PS51677"/>
    </source>
</evidence>
<evidence type="ECO:0000313" key="7">
    <source>
        <dbReference type="Proteomes" id="UP001519289"/>
    </source>
</evidence>
<evidence type="ECO:0000256" key="2">
    <source>
        <dbReference type="ARBA" id="ARBA00022801"/>
    </source>
</evidence>
<feature type="signal peptide" evidence="4">
    <location>
        <begin position="1"/>
        <end position="29"/>
    </location>
</feature>
<sequence length="324" mass="34451">MSATRVRAAALLIVLALAASCAPPLPSGAHTGVPRDPAGTPAPPEEPGLPASPGDPQGPEPPVPADDPQGPQAPQPEAPDASPERPGDPSEGTQEPPAQDPRGQEDPARDPLPEVPEGEPSRLVVHGDRSCSMVALTYDAGSGADGAEAILDVLREHGLQVTFFLTGRWAEQFPDLARRIADEGHEIANHTYSHPDLTTIPDEEVLQQIRDGEEAIRAATGRDPRPLFREPYGAFSEHERRLVRAAGYSYSIYWDVDTLDWTFPGVEATTERILRAQGGSIVLMHLNVADSAAATAAAIPVLQARGYEIVPVSRLLQCTADEPA</sequence>
<feature type="chain" id="PRO_5046543755" evidence="4">
    <location>
        <begin position="30"/>
        <end position="324"/>
    </location>
</feature>
<feature type="domain" description="NodB homology" evidence="5">
    <location>
        <begin position="132"/>
        <end position="310"/>
    </location>
</feature>
<protein>
    <submittedName>
        <fullName evidence="6">Peptidoglycan/xylan/chitin deacetylase (PgdA/CDA1 family)</fullName>
    </submittedName>
</protein>
<dbReference type="Gene3D" id="3.20.20.370">
    <property type="entry name" value="Glycoside hydrolase/deacetylase"/>
    <property type="match status" value="1"/>
</dbReference>
<reference evidence="6 7" key="1">
    <citation type="submission" date="2021-03" db="EMBL/GenBank/DDBJ databases">
        <title>Genomic Encyclopedia of Type Strains, Phase IV (KMG-IV): sequencing the most valuable type-strain genomes for metagenomic binning, comparative biology and taxonomic classification.</title>
        <authorList>
            <person name="Goeker M."/>
        </authorList>
    </citation>
    <scope>NUCLEOTIDE SEQUENCE [LARGE SCALE GENOMIC DNA]</scope>
    <source>
        <strain evidence="6 7">DSM 27138</strain>
    </source>
</reference>
<dbReference type="Pfam" id="PF01522">
    <property type="entry name" value="Polysacc_deac_1"/>
    <property type="match status" value="1"/>
</dbReference>
<dbReference type="InterPro" id="IPR011330">
    <property type="entry name" value="Glyco_hydro/deAcase_b/a-brl"/>
</dbReference>
<dbReference type="CDD" id="cd10917">
    <property type="entry name" value="CE4_NodB_like_6s_7s"/>
    <property type="match status" value="1"/>
</dbReference>
<keyword evidence="4" id="KW-0732">Signal</keyword>
<keyword evidence="7" id="KW-1185">Reference proteome</keyword>
<dbReference type="SUPFAM" id="SSF88713">
    <property type="entry name" value="Glycoside hydrolase/deacetylase"/>
    <property type="match status" value="1"/>
</dbReference>
<dbReference type="PANTHER" id="PTHR10587:SF133">
    <property type="entry name" value="CHITIN DEACETYLASE 1-RELATED"/>
    <property type="match status" value="1"/>
</dbReference>
<dbReference type="PROSITE" id="PS51677">
    <property type="entry name" value="NODB"/>
    <property type="match status" value="1"/>
</dbReference>
<organism evidence="6 7">
    <name type="scientific">Symbiobacterium terraclitae</name>
    <dbReference type="NCBI Taxonomy" id="557451"/>
    <lineage>
        <taxon>Bacteria</taxon>
        <taxon>Bacillati</taxon>
        <taxon>Bacillota</taxon>
        <taxon>Clostridia</taxon>
        <taxon>Eubacteriales</taxon>
        <taxon>Symbiobacteriaceae</taxon>
        <taxon>Symbiobacterium</taxon>
    </lineage>
</organism>
<evidence type="ECO:0000256" key="4">
    <source>
        <dbReference type="SAM" id="SignalP"/>
    </source>
</evidence>
<evidence type="ECO:0000256" key="3">
    <source>
        <dbReference type="SAM" id="MobiDB-lite"/>
    </source>
</evidence>
<dbReference type="PANTHER" id="PTHR10587">
    <property type="entry name" value="GLYCOSYL TRANSFERASE-RELATED"/>
    <property type="match status" value="1"/>
</dbReference>
<evidence type="ECO:0000313" key="6">
    <source>
        <dbReference type="EMBL" id="MBP2016649.1"/>
    </source>
</evidence>
<name>A0ABS4JM72_9FIRM</name>
<feature type="compositionally biased region" description="Pro residues" evidence="3">
    <location>
        <begin position="56"/>
        <end position="77"/>
    </location>
</feature>
<feature type="compositionally biased region" description="Basic and acidic residues" evidence="3">
    <location>
        <begin position="102"/>
        <end position="112"/>
    </location>
</feature>
<dbReference type="RefSeq" id="WP_209464815.1">
    <property type="nucleotide sequence ID" value="NZ_JAGGLG010000001.1"/>
</dbReference>
<evidence type="ECO:0000256" key="1">
    <source>
        <dbReference type="ARBA" id="ARBA00022723"/>
    </source>
</evidence>
<dbReference type="PROSITE" id="PS51257">
    <property type="entry name" value="PROKAR_LIPOPROTEIN"/>
    <property type="match status" value="1"/>
</dbReference>
<proteinExistence type="predicted"/>
<gene>
    <name evidence="6" type="ORF">J2Z79_000022</name>
</gene>
<dbReference type="InterPro" id="IPR002509">
    <property type="entry name" value="NODB_dom"/>
</dbReference>
<feature type="region of interest" description="Disordered" evidence="3">
    <location>
        <begin position="22"/>
        <end position="123"/>
    </location>
</feature>
<comment type="caution">
    <text evidence="6">The sequence shown here is derived from an EMBL/GenBank/DDBJ whole genome shotgun (WGS) entry which is preliminary data.</text>
</comment>
<dbReference type="EMBL" id="JAGGLG010000001">
    <property type="protein sequence ID" value="MBP2016649.1"/>
    <property type="molecule type" value="Genomic_DNA"/>
</dbReference>
<keyword evidence="2" id="KW-0378">Hydrolase</keyword>